<dbReference type="Gene3D" id="3.40.50.2300">
    <property type="match status" value="2"/>
</dbReference>
<dbReference type="CDD" id="cd06267">
    <property type="entry name" value="PBP1_LacI_sugar_binding-like"/>
    <property type="match status" value="1"/>
</dbReference>
<dbReference type="GO" id="GO:0000976">
    <property type="term" value="F:transcription cis-regulatory region binding"/>
    <property type="evidence" value="ECO:0007669"/>
    <property type="project" value="TreeGrafter"/>
</dbReference>
<sequence length="337" mass="37092">MTNKESLQTISGRTGYSVSTVSRVLSGKGEQYRISRHAIETITREARECNYTPDLIAKGLRTRKTNTIGLTVPSIDNPFFSNLASIITNSLRNHGYNIILADSMETEQLETDALDSFVSRKVDGIIAVPVGTSPGHLEKISISVPVVLIDRYFPDTVLPYVCTDNYYGSLTATRYLIDKGYRNLLAIQGGPTSMPNRERVRGFEDGVKESEGKGIRYSVTGDAFSSENGYASTLRALDSVNPPDAVFAFSTTIMLGALTAIREKGLKIPDDIGIISFDNNRFLDYLDPPITRIEQPATQIGRIASDMLVGMIRDFPSDSCHKSQIFIRPSLVEGRSC</sequence>
<dbReference type="GO" id="GO:0003700">
    <property type="term" value="F:DNA-binding transcription factor activity"/>
    <property type="evidence" value="ECO:0007669"/>
    <property type="project" value="TreeGrafter"/>
</dbReference>
<dbReference type="Pfam" id="PF00532">
    <property type="entry name" value="Peripla_BP_1"/>
    <property type="match status" value="1"/>
</dbReference>
<dbReference type="InterPro" id="IPR001761">
    <property type="entry name" value="Peripla_BP/Lac1_sug-bd_dom"/>
</dbReference>
<proteinExistence type="predicted"/>
<gene>
    <name evidence="6" type="ORF">IAC06_07085</name>
</gene>
<dbReference type="SMART" id="SM00354">
    <property type="entry name" value="HTH_LACI"/>
    <property type="match status" value="1"/>
</dbReference>
<evidence type="ECO:0000259" key="5">
    <source>
        <dbReference type="PROSITE" id="PS50932"/>
    </source>
</evidence>
<comment type="caution">
    <text evidence="6">The sequence shown here is derived from an EMBL/GenBank/DDBJ whole genome shotgun (WGS) entry which is preliminary data.</text>
</comment>
<keyword evidence="4" id="KW-0804">Transcription</keyword>
<dbReference type="InterPro" id="IPR010982">
    <property type="entry name" value="Lambda_DNA-bd_dom_sf"/>
</dbReference>
<organism evidence="6 7">
    <name type="scientific">Candidatus Cryptobacteroides intestinavium</name>
    <dbReference type="NCBI Taxonomy" id="2840766"/>
    <lineage>
        <taxon>Bacteria</taxon>
        <taxon>Pseudomonadati</taxon>
        <taxon>Bacteroidota</taxon>
        <taxon>Bacteroidia</taxon>
        <taxon>Bacteroidales</taxon>
        <taxon>Candidatus Cryptobacteroides</taxon>
    </lineage>
</organism>
<keyword evidence="1" id="KW-0678">Repressor</keyword>
<reference evidence="6" key="1">
    <citation type="submission" date="2020-10" db="EMBL/GenBank/DDBJ databases">
        <authorList>
            <person name="Gilroy R."/>
        </authorList>
    </citation>
    <scope>NUCLEOTIDE SEQUENCE</scope>
    <source>
        <strain evidence="6">B1-20833</strain>
    </source>
</reference>
<evidence type="ECO:0000256" key="1">
    <source>
        <dbReference type="ARBA" id="ARBA00022491"/>
    </source>
</evidence>
<feature type="domain" description="HTH lacI-type" evidence="5">
    <location>
        <begin position="13"/>
        <end position="62"/>
    </location>
</feature>
<name>A0A9D9ES50_9BACT</name>
<dbReference type="Proteomes" id="UP000823661">
    <property type="component" value="Unassembled WGS sequence"/>
</dbReference>
<keyword evidence="3 6" id="KW-0238">DNA-binding</keyword>
<dbReference type="CDD" id="cd01392">
    <property type="entry name" value="HTH_LacI"/>
    <property type="match status" value="1"/>
</dbReference>
<dbReference type="SUPFAM" id="SSF53822">
    <property type="entry name" value="Periplasmic binding protein-like I"/>
    <property type="match status" value="1"/>
</dbReference>
<accession>A0A9D9ES50</accession>
<dbReference type="Gene3D" id="1.10.260.40">
    <property type="entry name" value="lambda repressor-like DNA-binding domains"/>
    <property type="match status" value="1"/>
</dbReference>
<evidence type="ECO:0000256" key="4">
    <source>
        <dbReference type="ARBA" id="ARBA00023163"/>
    </source>
</evidence>
<dbReference type="InterPro" id="IPR000843">
    <property type="entry name" value="HTH_LacI"/>
</dbReference>
<dbReference type="PANTHER" id="PTHR30146:SF148">
    <property type="entry name" value="HTH-TYPE TRANSCRIPTIONAL REPRESSOR PURR-RELATED"/>
    <property type="match status" value="1"/>
</dbReference>
<dbReference type="InterPro" id="IPR028082">
    <property type="entry name" value="Peripla_BP_I"/>
</dbReference>
<dbReference type="SUPFAM" id="SSF47413">
    <property type="entry name" value="lambda repressor-like DNA-binding domains"/>
    <property type="match status" value="1"/>
</dbReference>
<dbReference type="AlphaFoldDB" id="A0A9D9ES50"/>
<evidence type="ECO:0000313" key="7">
    <source>
        <dbReference type="Proteomes" id="UP000823661"/>
    </source>
</evidence>
<dbReference type="PANTHER" id="PTHR30146">
    <property type="entry name" value="LACI-RELATED TRANSCRIPTIONAL REPRESSOR"/>
    <property type="match status" value="1"/>
</dbReference>
<evidence type="ECO:0000313" key="6">
    <source>
        <dbReference type="EMBL" id="MBO8452629.1"/>
    </source>
</evidence>
<evidence type="ECO:0000256" key="3">
    <source>
        <dbReference type="ARBA" id="ARBA00023125"/>
    </source>
</evidence>
<dbReference type="PROSITE" id="PS50932">
    <property type="entry name" value="HTH_LACI_2"/>
    <property type="match status" value="1"/>
</dbReference>
<protein>
    <submittedName>
        <fullName evidence="6">LacI family DNA-binding transcriptional regulator</fullName>
    </submittedName>
</protein>
<dbReference type="EMBL" id="JADIMI010000067">
    <property type="protein sequence ID" value="MBO8452629.1"/>
    <property type="molecule type" value="Genomic_DNA"/>
</dbReference>
<reference evidence="6" key="2">
    <citation type="journal article" date="2021" name="PeerJ">
        <title>Extensive microbial diversity within the chicken gut microbiome revealed by metagenomics and culture.</title>
        <authorList>
            <person name="Gilroy R."/>
            <person name="Ravi A."/>
            <person name="Getino M."/>
            <person name="Pursley I."/>
            <person name="Horton D.L."/>
            <person name="Alikhan N.F."/>
            <person name="Baker D."/>
            <person name="Gharbi K."/>
            <person name="Hall N."/>
            <person name="Watson M."/>
            <person name="Adriaenssens E.M."/>
            <person name="Foster-Nyarko E."/>
            <person name="Jarju S."/>
            <person name="Secka A."/>
            <person name="Antonio M."/>
            <person name="Oren A."/>
            <person name="Chaudhuri R.R."/>
            <person name="La Ragione R."/>
            <person name="Hildebrand F."/>
            <person name="Pallen M.J."/>
        </authorList>
    </citation>
    <scope>NUCLEOTIDE SEQUENCE</scope>
    <source>
        <strain evidence="6">B1-20833</strain>
    </source>
</reference>
<evidence type="ECO:0000256" key="2">
    <source>
        <dbReference type="ARBA" id="ARBA00023015"/>
    </source>
</evidence>
<keyword evidence="2" id="KW-0805">Transcription regulation</keyword>